<dbReference type="Gene3D" id="1.10.287.3700">
    <property type="match status" value="1"/>
</dbReference>
<evidence type="ECO:0000256" key="7">
    <source>
        <dbReference type="SAM" id="MobiDB-lite"/>
    </source>
</evidence>
<dbReference type="PANTHER" id="PTHR12272">
    <property type="entry name" value="DEADENYLATION COMPLEX SUBUNIT PAN3"/>
    <property type="match status" value="1"/>
</dbReference>
<dbReference type="EMBL" id="CAJPEV010000148">
    <property type="protein sequence ID" value="CAG0881389.1"/>
    <property type="molecule type" value="Genomic_DNA"/>
</dbReference>
<dbReference type="HAMAP" id="MF_03181">
    <property type="entry name" value="PAN3"/>
    <property type="match status" value="1"/>
</dbReference>
<feature type="region of interest" description="Disordered" evidence="7">
    <location>
        <begin position="88"/>
        <end position="149"/>
    </location>
</feature>
<dbReference type="Gene3D" id="1.20.5.5160">
    <property type="match status" value="1"/>
</dbReference>
<feature type="domain" description="NTF2" evidence="8">
    <location>
        <begin position="617"/>
        <end position="787"/>
    </location>
</feature>
<evidence type="ECO:0000259" key="8">
    <source>
        <dbReference type="PROSITE" id="PS50177"/>
    </source>
</evidence>
<dbReference type="GO" id="GO:0000289">
    <property type="term" value="P:nuclear-transcribed mRNA poly(A) tail shortening"/>
    <property type="evidence" value="ECO:0007669"/>
    <property type="project" value="InterPro"/>
</dbReference>
<dbReference type="PANTHER" id="PTHR12272:SF11">
    <property type="entry name" value="PAN2-PAN3 DEADENYLATION COMPLEX SUBUNIT PAN3"/>
    <property type="match status" value="1"/>
</dbReference>
<evidence type="ECO:0000256" key="6">
    <source>
        <dbReference type="ARBA" id="ARBA00023054"/>
    </source>
</evidence>
<dbReference type="GO" id="GO:0000932">
    <property type="term" value="C:P-body"/>
    <property type="evidence" value="ECO:0007669"/>
    <property type="project" value="TreeGrafter"/>
</dbReference>
<dbReference type="InterPro" id="IPR041332">
    <property type="entry name" value="Pan3_CK"/>
</dbReference>
<dbReference type="Pfam" id="PF18359">
    <property type="entry name" value="Tudor_5"/>
    <property type="match status" value="1"/>
</dbReference>
<dbReference type="InterPro" id="IPR018222">
    <property type="entry name" value="Nuclear_transport_factor_2_euk"/>
</dbReference>
<evidence type="ECO:0000256" key="1">
    <source>
        <dbReference type="ARBA" id="ARBA00004496"/>
    </source>
</evidence>
<gene>
    <name evidence="9" type="ORF">DSTB1V02_LOCUS1543</name>
</gene>
<dbReference type="InterPro" id="IPR041291">
    <property type="entry name" value="TUDOR_5"/>
</dbReference>
<dbReference type="InterPro" id="IPR032710">
    <property type="entry name" value="NTF2-like_dom_sf"/>
</dbReference>
<evidence type="ECO:0000256" key="2">
    <source>
        <dbReference type="ARBA" id="ARBA00022490"/>
    </source>
</evidence>
<proteinExistence type="inferred from homology"/>
<sequence length="1316" mass="148706">MTRNGGGGDLMEHLYMGYSQANGLPQESKLLSYMTGRPSVNSLSKNVATPSLDGDIKKNVQPGMGGSLHQSVSQPAFSMTSPYGFNPSYGRLETPSPTLGGKTSPHLIPAAPPGTSNASRRRSPAPIPTPNNHEPTSQSGGLPTYQENVGGTTYYYTRDEAAMGAPSQGETPSLVLPDFTVYPGPPAHVANMKPKASAPSFFLPEELRLELLHQQSLRLAHADAEQFPDLPTEVDDYHQLCPLEPLPSTPVQKSCSFGYVTSVYKATNIKSGGQYCLRRIHGFRLTSTKCMMVVDMWRKLQHSNIVQLRELFTTKVFGDNWAETLMMKHFSAHHPFAMPNGLLAPSSSDPFSEHPRPFPSQGKPGGPLRQHAGLLPESLIWTYIIQLTSALRSIHAANLACRALEPSKILITGKTRLRLNCCGIIDVLAFDASQTNHQALIAHLQQEDLVALGKLVMALACNNLSAIQRENLHSSMEIVARNYSSDLRNLIFHQRVKSINDIMPMIGARFYTQLDAAFMRCDVIESETAKEVENGRLFRLLVKLNTVNERPELNLDPAWSETGDRYLLKLFRDYVFHQVTEDGRPWLDLAHIVQCLNKLDAGVPEKDSERIQHAAKTAEEFIRLYYECIDRKRHMISKLYMDQNAVLIWNGNSVMGKDEIQKFFQEQLPPSRHTFYSLDAHPVSVYGQRQMEDHDIVLLSSDDELSEGVQSSSHVKGKKKKVVHDRELTCLSCSCEQPKLKLAELFVQVFYGYPVHPPEKLKKRKVCGACWDRAKEAYSEIQDIIKKGEPFYENKKVLESRPIVTLSDSESGSDEEVSEPRKPSESQRQLIQEQYEKSGLKAYMEQQLENLHMVQEENETDFNEIERQAQSIQKDLDEIRASIYEGWGPNYHLVEEIVIEDDDFEIARSQIEAHVDELDSEKKKYEPPKFKLPTHMQDALSSSLSWSASTPSSGKLYLQGKEQSSQANELPDIIHEKDVKPMDALKCVNVGAPLEKPELHSGMEVFVAERSNICAPWTLVSILDGPHPSVRDGPVFRVRSKRHKRVNSFMPSKKYMAYSFISNQGFPIGTRVIANYRHEEDKEKTLSTMPKIKTFYAGIVGEIPKSINRYRYLIFFDDSYTQYVPHEEVRLVCDASENVWEDVHFSTRPFIRAYLSKYPEQVTVKLKKDQHVKVELDGKWRMARVLEVDASLAKLAYTSDDFTEWIYRGSARLAAMHNHLVEQQTHSKGSRHRHDVLRASQKNRDAPFIEYNIQTETGDEAEDGQKVRRQVARKHGSGIRQTARKTGSAVGVGERSDSDDFELPLALSKEYEGELV</sequence>
<dbReference type="InterPro" id="IPR002075">
    <property type="entry name" value="NTF2_dom"/>
</dbReference>
<dbReference type="InterPro" id="IPR030844">
    <property type="entry name" value="PAN3"/>
</dbReference>
<dbReference type="PROSITE" id="PS50177">
    <property type="entry name" value="NTF2_DOMAIN"/>
    <property type="match status" value="1"/>
</dbReference>
<dbReference type="GO" id="GO:0031251">
    <property type="term" value="C:PAN complex"/>
    <property type="evidence" value="ECO:0007669"/>
    <property type="project" value="InterPro"/>
</dbReference>
<evidence type="ECO:0000256" key="3">
    <source>
        <dbReference type="ARBA" id="ARBA00022664"/>
    </source>
</evidence>
<dbReference type="InterPro" id="IPR041292">
    <property type="entry name" value="Tudor_4"/>
</dbReference>
<dbReference type="SUPFAM" id="SSF54427">
    <property type="entry name" value="NTF2-like"/>
    <property type="match status" value="1"/>
</dbReference>
<dbReference type="GO" id="GO:0008143">
    <property type="term" value="F:poly(A) binding"/>
    <property type="evidence" value="ECO:0007669"/>
    <property type="project" value="TreeGrafter"/>
</dbReference>
<evidence type="ECO:0000313" key="9">
    <source>
        <dbReference type="EMBL" id="CAD7241555.1"/>
    </source>
</evidence>
<reference evidence="9" key="1">
    <citation type="submission" date="2020-11" db="EMBL/GenBank/DDBJ databases">
        <authorList>
            <person name="Tran Van P."/>
        </authorList>
    </citation>
    <scope>NUCLEOTIDE SEQUENCE</scope>
</reference>
<accession>A0A7R8X8C1</accession>
<feature type="region of interest" description="Disordered" evidence="7">
    <location>
        <begin position="1272"/>
        <end position="1299"/>
    </location>
</feature>
<dbReference type="EMBL" id="LR899665">
    <property type="protein sequence ID" value="CAD7241555.1"/>
    <property type="molecule type" value="Genomic_DNA"/>
</dbReference>
<keyword evidence="10" id="KW-1185">Reference proteome</keyword>
<dbReference type="GO" id="GO:0006397">
    <property type="term" value="P:mRNA processing"/>
    <property type="evidence" value="ECO:0007669"/>
    <property type="project" value="UniProtKB-KW"/>
</dbReference>
<evidence type="ECO:0000256" key="4">
    <source>
        <dbReference type="ARBA" id="ARBA00022741"/>
    </source>
</evidence>
<dbReference type="Pfam" id="PF18358">
    <property type="entry name" value="Tudor_4"/>
    <property type="match status" value="1"/>
</dbReference>
<dbReference type="Proteomes" id="UP000677054">
    <property type="component" value="Unassembled WGS sequence"/>
</dbReference>
<keyword evidence="5" id="KW-0067">ATP-binding</keyword>
<protein>
    <recommendedName>
        <fullName evidence="8">NTF2 domain-containing protein</fullName>
    </recommendedName>
</protein>
<dbReference type="OrthoDB" id="204958at2759"/>
<feature type="region of interest" description="Disordered" evidence="7">
    <location>
        <begin position="348"/>
        <end position="367"/>
    </location>
</feature>
<dbReference type="Gene3D" id="1.10.510.10">
    <property type="entry name" value="Transferase(Phosphotransferase) domain 1"/>
    <property type="match status" value="1"/>
</dbReference>
<name>A0A7R8X8C1_9CRUS</name>
<dbReference type="SUPFAM" id="SSF56112">
    <property type="entry name" value="Protein kinase-like (PK-like)"/>
    <property type="match status" value="1"/>
</dbReference>
<evidence type="ECO:0000256" key="5">
    <source>
        <dbReference type="ARBA" id="ARBA00022840"/>
    </source>
</evidence>
<dbReference type="Pfam" id="PF18101">
    <property type="entry name" value="Pan3_CK"/>
    <property type="match status" value="1"/>
</dbReference>
<dbReference type="CDD" id="cd20382">
    <property type="entry name" value="Tudor_SETDB1_rpt1"/>
    <property type="match status" value="1"/>
</dbReference>
<dbReference type="Pfam" id="PF02136">
    <property type="entry name" value="NTF2"/>
    <property type="match status" value="1"/>
</dbReference>
<evidence type="ECO:0000313" key="10">
    <source>
        <dbReference type="Proteomes" id="UP000677054"/>
    </source>
</evidence>
<dbReference type="InterPro" id="IPR011009">
    <property type="entry name" value="Kinase-like_dom_sf"/>
</dbReference>
<organism evidence="9">
    <name type="scientific">Darwinula stevensoni</name>
    <dbReference type="NCBI Taxonomy" id="69355"/>
    <lineage>
        <taxon>Eukaryota</taxon>
        <taxon>Metazoa</taxon>
        <taxon>Ecdysozoa</taxon>
        <taxon>Arthropoda</taxon>
        <taxon>Crustacea</taxon>
        <taxon>Oligostraca</taxon>
        <taxon>Ostracoda</taxon>
        <taxon>Podocopa</taxon>
        <taxon>Podocopida</taxon>
        <taxon>Darwinulocopina</taxon>
        <taxon>Darwinuloidea</taxon>
        <taxon>Darwinulidae</taxon>
        <taxon>Darwinula</taxon>
    </lineage>
</organism>
<feature type="non-terminal residue" evidence="9">
    <location>
        <position position="1"/>
    </location>
</feature>
<keyword evidence="3" id="KW-0507">mRNA processing</keyword>
<feature type="compositionally biased region" description="Polar residues" evidence="7">
    <location>
        <begin position="130"/>
        <end position="149"/>
    </location>
</feature>
<dbReference type="Gene3D" id="2.30.30.140">
    <property type="match status" value="2"/>
</dbReference>
<dbReference type="CDD" id="cd21181">
    <property type="entry name" value="Tudor_SETDB1_rpt2"/>
    <property type="match status" value="1"/>
</dbReference>
<keyword evidence="4" id="KW-0547">Nucleotide-binding</keyword>
<feature type="region of interest" description="Disordered" evidence="7">
    <location>
        <begin position="803"/>
        <end position="828"/>
    </location>
</feature>
<keyword evidence="2" id="KW-0963">Cytoplasm</keyword>
<comment type="subcellular location">
    <subcellularLocation>
        <location evidence="1">Cytoplasm</location>
    </subcellularLocation>
</comment>
<keyword evidence="6" id="KW-0175">Coiled coil</keyword>
<dbReference type="GO" id="GO:0005524">
    <property type="term" value="F:ATP binding"/>
    <property type="evidence" value="ECO:0007669"/>
    <property type="project" value="UniProtKB-KW"/>
</dbReference>